<proteinExistence type="predicted"/>
<feature type="region of interest" description="Disordered" evidence="1">
    <location>
        <begin position="45"/>
        <end position="113"/>
    </location>
</feature>
<protein>
    <submittedName>
        <fullName evidence="2">Uncharacterized protein</fullName>
    </submittedName>
</protein>
<feature type="region of interest" description="Disordered" evidence="1">
    <location>
        <begin position="334"/>
        <end position="381"/>
    </location>
</feature>
<evidence type="ECO:0000256" key="1">
    <source>
        <dbReference type="SAM" id="MobiDB-lite"/>
    </source>
</evidence>
<feature type="compositionally biased region" description="Basic and acidic residues" evidence="1">
    <location>
        <begin position="252"/>
        <end position="285"/>
    </location>
</feature>
<evidence type="ECO:0000313" key="2">
    <source>
        <dbReference type="EMBL" id="CAG9293630.1"/>
    </source>
</evidence>
<dbReference type="AlphaFoldDB" id="A0A8J9T724"/>
<name>A0A8J9T724_PHATR</name>
<dbReference type="EMBL" id="OU594949">
    <property type="protein sequence ID" value="CAG9293630.1"/>
    <property type="molecule type" value="Genomic_DNA"/>
</dbReference>
<gene>
    <name evidence="2" type="ORF">PTTT1_LOCUS52088</name>
</gene>
<dbReference type="Proteomes" id="UP000836788">
    <property type="component" value="Chromosome 8"/>
</dbReference>
<accession>A0A8J9T724</accession>
<feature type="compositionally biased region" description="Polar residues" evidence="1">
    <location>
        <begin position="363"/>
        <end position="374"/>
    </location>
</feature>
<feature type="compositionally biased region" description="Basic residues" evidence="1">
    <location>
        <begin position="216"/>
        <end position="235"/>
    </location>
</feature>
<sequence length="410" mass="45739">MSFAIRNSARFVSGLVVGARRPSYASVHCSHITAGSETPISFHARFNGGFNRPKSSTKVRRSKYREHRPSSQENSSSTIRRGGVPRNGIHRHSHSHLDRRSLVKRETERVHKGPTPKDVLLVRKKVPLEKKESFNILALALSATGPSLSIETYAKSESSLPAMKIQRSSFHANSTSAPVQFESRLNGQCEGDWNENEVTDINKDVPILVGTESLNKFKRPKKRHGPPAKKIRDRKKLGLENGSKQTEASESTVRDLVDEPKQKEVIQSKDSKNTTKRTKVDDRKGRFLAKGPKQPEANKKRALVKGLNHTETRDIKTMGLSDRKRRALVKQKALNNRKKLGVVKETRPGEASDRKKGAVAKARNNNVSSENNKLASIKAENSDVNMEKGAVKHAPWWMSRKSIDSSVSSS</sequence>
<organism evidence="2">
    <name type="scientific">Phaeodactylum tricornutum</name>
    <name type="common">Diatom</name>
    <dbReference type="NCBI Taxonomy" id="2850"/>
    <lineage>
        <taxon>Eukaryota</taxon>
        <taxon>Sar</taxon>
        <taxon>Stramenopiles</taxon>
        <taxon>Ochrophyta</taxon>
        <taxon>Bacillariophyta</taxon>
        <taxon>Bacillariophyceae</taxon>
        <taxon>Bacillariophycidae</taxon>
        <taxon>Naviculales</taxon>
        <taxon>Phaeodactylaceae</taxon>
        <taxon>Phaeodactylum</taxon>
    </lineage>
</organism>
<feature type="region of interest" description="Disordered" evidence="1">
    <location>
        <begin position="214"/>
        <end position="309"/>
    </location>
</feature>
<feature type="compositionally biased region" description="Basic and acidic residues" evidence="1">
    <location>
        <begin position="342"/>
        <end position="356"/>
    </location>
</feature>
<feature type="compositionally biased region" description="Basic and acidic residues" evidence="1">
    <location>
        <begin position="95"/>
        <end position="111"/>
    </location>
</feature>
<reference evidence="2" key="1">
    <citation type="submission" date="2022-02" db="EMBL/GenBank/DDBJ databases">
        <authorList>
            <person name="Giguere J D."/>
        </authorList>
    </citation>
    <scope>NUCLEOTIDE SEQUENCE</scope>
    <source>
        <strain evidence="2">CCAP 1055/1</strain>
    </source>
</reference>
<feature type="compositionally biased region" description="Basic residues" evidence="1">
    <location>
        <begin position="55"/>
        <end position="66"/>
    </location>
</feature>
<feature type="compositionally biased region" description="Polar residues" evidence="1">
    <location>
        <begin position="242"/>
        <end position="251"/>
    </location>
</feature>